<feature type="region of interest" description="Disordered" evidence="1">
    <location>
        <begin position="67"/>
        <end position="86"/>
    </location>
</feature>
<name>A0A4Z2I6Q7_9TELE</name>
<reference evidence="2 3" key="1">
    <citation type="submission" date="2019-03" db="EMBL/GenBank/DDBJ databases">
        <title>First draft genome of Liparis tanakae, snailfish: a comprehensive survey of snailfish specific genes.</title>
        <authorList>
            <person name="Kim W."/>
            <person name="Song I."/>
            <person name="Jeong J.-H."/>
            <person name="Kim D."/>
            <person name="Kim S."/>
            <person name="Ryu S."/>
            <person name="Song J.Y."/>
            <person name="Lee S.K."/>
        </authorList>
    </citation>
    <scope>NUCLEOTIDE SEQUENCE [LARGE SCALE GENOMIC DNA]</scope>
    <source>
        <tissue evidence="2">Muscle</tissue>
    </source>
</reference>
<dbReference type="Proteomes" id="UP000314294">
    <property type="component" value="Unassembled WGS sequence"/>
</dbReference>
<feature type="region of interest" description="Disordered" evidence="1">
    <location>
        <begin position="106"/>
        <end position="131"/>
    </location>
</feature>
<keyword evidence="3" id="KW-1185">Reference proteome</keyword>
<sequence>MNRTTLKLLPLKKDLIKGPRRTPGEEDPGEEDPGGAASSQRSSFIPEEQLHPGGAASSQRSSFIPEEQLHPGGARRGQQPGEGAVRGTEARCGALVNHSHFSEIRRGPTLGVDKAGRTHTCRGSDWPRETDSVAHFSRETTTEGPPSELQILCCVQSHRRQREDEFIPRDVCGEIQTERDGSSGDDNNNNNNNSNNIWRSLWSPGAMSASLKPFNLSVNCHVTPAALRVVLVSLRAPWTHRGRVRLCERRPGAPSCWRPLEEAARAAATASRSSACGPTRTHVYLSN</sequence>
<evidence type="ECO:0000313" key="3">
    <source>
        <dbReference type="Proteomes" id="UP000314294"/>
    </source>
</evidence>
<gene>
    <name evidence="2" type="ORF">EYF80_016116</name>
</gene>
<feature type="region of interest" description="Disordered" evidence="1">
    <location>
        <begin position="171"/>
        <end position="192"/>
    </location>
</feature>
<feature type="compositionally biased region" description="Basic and acidic residues" evidence="1">
    <location>
        <begin position="171"/>
        <end position="182"/>
    </location>
</feature>
<protein>
    <submittedName>
        <fullName evidence="2">Uncharacterized protein</fullName>
    </submittedName>
</protein>
<dbReference type="EMBL" id="SRLO01000122">
    <property type="protein sequence ID" value="TNN73736.1"/>
    <property type="molecule type" value="Genomic_DNA"/>
</dbReference>
<organism evidence="2 3">
    <name type="scientific">Liparis tanakae</name>
    <name type="common">Tanaka's snailfish</name>
    <dbReference type="NCBI Taxonomy" id="230148"/>
    <lineage>
        <taxon>Eukaryota</taxon>
        <taxon>Metazoa</taxon>
        <taxon>Chordata</taxon>
        <taxon>Craniata</taxon>
        <taxon>Vertebrata</taxon>
        <taxon>Euteleostomi</taxon>
        <taxon>Actinopterygii</taxon>
        <taxon>Neopterygii</taxon>
        <taxon>Teleostei</taxon>
        <taxon>Neoteleostei</taxon>
        <taxon>Acanthomorphata</taxon>
        <taxon>Eupercaria</taxon>
        <taxon>Perciformes</taxon>
        <taxon>Cottioidei</taxon>
        <taxon>Cottales</taxon>
        <taxon>Liparidae</taxon>
        <taxon>Liparis</taxon>
    </lineage>
</organism>
<dbReference type="AlphaFoldDB" id="A0A4Z2I6Q7"/>
<comment type="caution">
    <text evidence="2">The sequence shown here is derived from an EMBL/GenBank/DDBJ whole genome shotgun (WGS) entry which is preliminary data.</text>
</comment>
<proteinExistence type="predicted"/>
<accession>A0A4Z2I6Q7</accession>
<evidence type="ECO:0000256" key="1">
    <source>
        <dbReference type="SAM" id="MobiDB-lite"/>
    </source>
</evidence>
<feature type="region of interest" description="Disordered" evidence="1">
    <location>
        <begin position="1"/>
        <end position="61"/>
    </location>
</feature>
<evidence type="ECO:0000313" key="2">
    <source>
        <dbReference type="EMBL" id="TNN73736.1"/>
    </source>
</evidence>